<dbReference type="InterPro" id="IPR036249">
    <property type="entry name" value="Thioredoxin-like_sf"/>
</dbReference>
<dbReference type="RefSeq" id="WP_353718535.1">
    <property type="nucleotide sequence ID" value="NZ_CP159289.1"/>
</dbReference>
<evidence type="ECO:0008006" key="2">
    <source>
        <dbReference type="Google" id="ProtNLM"/>
    </source>
</evidence>
<dbReference type="AlphaFoldDB" id="A0AAU8FGH7"/>
<gene>
    <name evidence="1" type="ORF">ABV298_23200</name>
</gene>
<accession>A0AAU8FGH7</accession>
<dbReference type="EMBL" id="CP159289">
    <property type="protein sequence ID" value="XCH23209.1"/>
    <property type="molecule type" value="Genomic_DNA"/>
</dbReference>
<organism evidence="1">
    <name type="scientific">Dyadobacter sp. 676</name>
    <dbReference type="NCBI Taxonomy" id="3088362"/>
    <lineage>
        <taxon>Bacteria</taxon>
        <taxon>Pseudomonadati</taxon>
        <taxon>Bacteroidota</taxon>
        <taxon>Cytophagia</taxon>
        <taxon>Cytophagales</taxon>
        <taxon>Spirosomataceae</taxon>
        <taxon>Dyadobacter</taxon>
    </lineage>
</organism>
<name>A0AAU8FGH7_9BACT</name>
<protein>
    <recommendedName>
        <fullName evidence="2">TlpA family protein disulfide reductase</fullName>
    </recommendedName>
</protein>
<dbReference type="Gene3D" id="3.40.30.10">
    <property type="entry name" value="Glutaredoxin"/>
    <property type="match status" value="1"/>
</dbReference>
<reference evidence="1" key="1">
    <citation type="submission" date="2024-06" db="EMBL/GenBank/DDBJ databases">
        <title>Sequencing and assembly of the genome of Dyadobacter sp. strain 676, a symbiont of Cyamopsis tetragonoloba.</title>
        <authorList>
            <person name="Guro P."/>
            <person name="Sazanova A."/>
            <person name="Kuznetsova I."/>
            <person name="Belimov A."/>
            <person name="Safronova V."/>
        </authorList>
    </citation>
    <scope>NUCLEOTIDE SEQUENCE</scope>
    <source>
        <strain evidence="1">676</strain>
    </source>
</reference>
<dbReference type="SUPFAM" id="SSF52833">
    <property type="entry name" value="Thioredoxin-like"/>
    <property type="match status" value="1"/>
</dbReference>
<evidence type="ECO:0000313" key="1">
    <source>
        <dbReference type="EMBL" id="XCH23209.1"/>
    </source>
</evidence>
<sequence>MLNGPDAPESIWNLYHVWGIPRYLLIDAQGRMVAAHAAGPSSGEVQAELRKLLTVSRVAQK</sequence>
<proteinExistence type="predicted"/>